<evidence type="ECO:0000313" key="1">
    <source>
        <dbReference type="EMBL" id="CAB4167650.1"/>
    </source>
</evidence>
<dbReference type="EMBL" id="LR796816">
    <property type="protein sequence ID" value="CAB4167650.1"/>
    <property type="molecule type" value="Genomic_DNA"/>
</dbReference>
<name>A0A6J5PG66_9CAUD</name>
<dbReference type="EMBL" id="LR797357">
    <property type="protein sequence ID" value="CAB4205253.1"/>
    <property type="molecule type" value="Genomic_DNA"/>
</dbReference>
<evidence type="ECO:0000313" key="2">
    <source>
        <dbReference type="EMBL" id="CAB4168491.1"/>
    </source>
</evidence>
<accession>A0A6J5PG66</accession>
<dbReference type="EMBL" id="LR797251">
    <property type="protein sequence ID" value="CAB4196455.1"/>
    <property type="molecule type" value="Genomic_DNA"/>
</dbReference>
<proteinExistence type="predicted"/>
<sequence length="66" mass="7597">MLIWDEVERAIQKEIHNISSSLANGSASTIEEYRQQVGKIEGMSLSIQTMKHIIKLRLHDDTEDEE</sequence>
<organism evidence="2">
    <name type="scientific">uncultured Caudovirales phage</name>
    <dbReference type="NCBI Taxonomy" id="2100421"/>
    <lineage>
        <taxon>Viruses</taxon>
        <taxon>Duplodnaviria</taxon>
        <taxon>Heunggongvirae</taxon>
        <taxon>Uroviricota</taxon>
        <taxon>Caudoviricetes</taxon>
        <taxon>Peduoviridae</taxon>
        <taxon>Maltschvirus</taxon>
        <taxon>Maltschvirus maltsch</taxon>
    </lineage>
</organism>
<gene>
    <name evidence="3" type="ORF">UFOVP1292_59</name>
    <name evidence="4" type="ORF">UFOVP1411_50</name>
    <name evidence="1" type="ORF">UFOVP859_36</name>
    <name evidence="2" type="ORF">UFOVP882_33</name>
</gene>
<dbReference type="EMBL" id="LR796826">
    <property type="protein sequence ID" value="CAB4168491.1"/>
    <property type="molecule type" value="Genomic_DNA"/>
</dbReference>
<evidence type="ECO:0000313" key="3">
    <source>
        <dbReference type="EMBL" id="CAB4196455.1"/>
    </source>
</evidence>
<protein>
    <submittedName>
        <fullName evidence="2">Uncharacterized protein</fullName>
    </submittedName>
</protein>
<evidence type="ECO:0000313" key="4">
    <source>
        <dbReference type="EMBL" id="CAB4205253.1"/>
    </source>
</evidence>
<reference evidence="2" key="1">
    <citation type="submission" date="2020-05" db="EMBL/GenBank/DDBJ databases">
        <authorList>
            <person name="Chiriac C."/>
            <person name="Salcher M."/>
            <person name="Ghai R."/>
            <person name="Kavagutti S V."/>
        </authorList>
    </citation>
    <scope>NUCLEOTIDE SEQUENCE</scope>
</reference>